<dbReference type="InterPro" id="IPR036005">
    <property type="entry name" value="Creatinase/aminopeptidase-like"/>
</dbReference>
<evidence type="ECO:0000259" key="5">
    <source>
        <dbReference type="Pfam" id="PF01321"/>
    </source>
</evidence>
<evidence type="ECO:0000313" key="6">
    <source>
        <dbReference type="EMBL" id="MBM6775328.1"/>
    </source>
</evidence>
<keyword evidence="1 3" id="KW-0479">Metal-binding</keyword>
<protein>
    <submittedName>
        <fullName evidence="6">Aminopeptidase P family protein</fullName>
    </submittedName>
</protein>
<dbReference type="Gene3D" id="3.40.350.10">
    <property type="entry name" value="Creatinase/prolidase N-terminal domain"/>
    <property type="match status" value="1"/>
</dbReference>
<dbReference type="SUPFAM" id="SSF53092">
    <property type="entry name" value="Creatinase/prolidase N-terminal domain"/>
    <property type="match status" value="1"/>
</dbReference>
<keyword evidence="6" id="KW-0031">Aminopeptidase</keyword>
<evidence type="ECO:0000256" key="2">
    <source>
        <dbReference type="ARBA" id="ARBA00022801"/>
    </source>
</evidence>
<dbReference type="PROSITE" id="PS00491">
    <property type="entry name" value="PROLINE_PEPTIDASE"/>
    <property type="match status" value="1"/>
</dbReference>
<dbReference type="RefSeq" id="WP_204793666.1">
    <property type="nucleotide sequence ID" value="NZ_JACSNQ010000015.1"/>
</dbReference>
<dbReference type="Pfam" id="PF00557">
    <property type="entry name" value="Peptidase_M24"/>
    <property type="match status" value="1"/>
</dbReference>
<evidence type="ECO:0000256" key="1">
    <source>
        <dbReference type="ARBA" id="ARBA00022723"/>
    </source>
</evidence>
<sequence length="374" mass="41140">MADQKTIDGRVARLRTLMAERGYDAVILRNNPDLRWLTGAERTFDLEVAHTAVVSAERLWLHTDSRYYNTFVERIGTDGPWELDMEVTSPAEWAARRVAEARARVVAVEDTCDLAFFDAFGTACAAASIACLTPRLHGDICDLRMVKDAEEIELMGRAQQVTDAAFDHICGFIHAGQTEQEIRVELENYMLSHGADSLSFGTIIAAGPNGANPHAQPGPYVVQEGDLIVMDYGAGYHDYHSDMTRTVCVGEPSDEQRAVYDVVRRAHEACAAAIHAGVIGRDIHNTAVRVISEAGYGDYFGHGLGHGVGLEIHERPNFNRSWDRPVPAGSVVTVEPGIYLPGRFGIRLEDFGVVTEDGYKPFTRSTHDLVVVGR</sequence>
<evidence type="ECO:0000256" key="3">
    <source>
        <dbReference type="RuleBase" id="RU000590"/>
    </source>
</evidence>
<dbReference type="Proteomes" id="UP000712527">
    <property type="component" value="Unassembled WGS sequence"/>
</dbReference>
<dbReference type="PANTHER" id="PTHR46112">
    <property type="entry name" value="AMINOPEPTIDASE"/>
    <property type="match status" value="1"/>
</dbReference>
<keyword evidence="2" id="KW-0378">Hydrolase</keyword>
<evidence type="ECO:0000313" key="7">
    <source>
        <dbReference type="Proteomes" id="UP000712527"/>
    </source>
</evidence>
<accession>A0ABS2F436</accession>
<dbReference type="InterPro" id="IPR050659">
    <property type="entry name" value="Peptidase_M24B"/>
</dbReference>
<dbReference type="InterPro" id="IPR000587">
    <property type="entry name" value="Creatinase_N"/>
</dbReference>
<dbReference type="GO" id="GO:0004177">
    <property type="term" value="F:aminopeptidase activity"/>
    <property type="evidence" value="ECO:0007669"/>
    <property type="project" value="UniProtKB-KW"/>
</dbReference>
<dbReference type="Gene3D" id="3.90.230.10">
    <property type="entry name" value="Creatinase/methionine aminopeptidase superfamily"/>
    <property type="match status" value="1"/>
</dbReference>
<organism evidence="6 7">
    <name type="scientific">Olsenella profusa</name>
    <dbReference type="NCBI Taxonomy" id="138595"/>
    <lineage>
        <taxon>Bacteria</taxon>
        <taxon>Bacillati</taxon>
        <taxon>Actinomycetota</taxon>
        <taxon>Coriobacteriia</taxon>
        <taxon>Coriobacteriales</taxon>
        <taxon>Atopobiaceae</taxon>
        <taxon>Olsenella</taxon>
    </lineage>
</organism>
<evidence type="ECO:0000259" key="4">
    <source>
        <dbReference type="Pfam" id="PF00557"/>
    </source>
</evidence>
<dbReference type="InterPro" id="IPR000994">
    <property type="entry name" value="Pept_M24"/>
</dbReference>
<comment type="caution">
    <text evidence="6">The sequence shown here is derived from an EMBL/GenBank/DDBJ whole genome shotgun (WGS) entry which is preliminary data.</text>
</comment>
<dbReference type="InterPro" id="IPR001131">
    <property type="entry name" value="Peptidase_M24B_aminopep-P_CS"/>
</dbReference>
<comment type="similarity">
    <text evidence="3">Belongs to the peptidase M24B family.</text>
</comment>
<feature type="domain" description="Peptidase M24" evidence="4">
    <location>
        <begin position="153"/>
        <end position="356"/>
    </location>
</feature>
<dbReference type="InterPro" id="IPR029149">
    <property type="entry name" value="Creatin/AminoP/Spt16_N"/>
</dbReference>
<dbReference type="PANTHER" id="PTHR46112:SF3">
    <property type="entry name" value="AMINOPEPTIDASE YPDF"/>
    <property type="match status" value="1"/>
</dbReference>
<proteinExistence type="inferred from homology"/>
<gene>
    <name evidence="6" type="ORF">H9X80_07195</name>
</gene>
<dbReference type="Pfam" id="PF01321">
    <property type="entry name" value="Creatinase_N"/>
    <property type="match status" value="1"/>
</dbReference>
<reference evidence="6 7" key="1">
    <citation type="journal article" date="2021" name="Sci. Rep.">
        <title>The distribution of antibiotic resistance genes in chicken gut microbiota commensals.</title>
        <authorList>
            <person name="Juricova H."/>
            <person name="Matiasovicova J."/>
            <person name="Kubasova T."/>
            <person name="Cejkova D."/>
            <person name="Rychlik I."/>
        </authorList>
    </citation>
    <scope>NUCLEOTIDE SEQUENCE [LARGE SCALE GENOMIC DNA]</scope>
    <source>
        <strain evidence="6 7">An794</strain>
    </source>
</reference>
<name>A0ABS2F436_9ACTN</name>
<keyword evidence="6" id="KW-0645">Protease</keyword>
<feature type="domain" description="Creatinase N-terminal" evidence="5">
    <location>
        <begin position="10"/>
        <end position="132"/>
    </location>
</feature>
<dbReference type="EMBL" id="JACSNQ010000015">
    <property type="protein sequence ID" value="MBM6775328.1"/>
    <property type="molecule type" value="Genomic_DNA"/>
</dbReference>
<dbReference type="SUPFAM" id="SSF55920">
    <property type="entry name" value="Creatinase/aminopeptidase"/>
    <property type="match status" value="1"/>
</dbReference>
<keyword evidence="7" id="KW-1185">Reference proteome</keyword>